<dbReference type="InterPro" id="IPR003959">
    <property type="entry name" value="ATPase_AAA_core"/>
</dbReference>
<dbReference type="GO" id="GO:0016887">
    <property type="term" value="F:ATP hydrolysis activity"/>
    <property type="evidence" value="ECO:0007669"/>
    <property type="project" value="InterPro"/>
</dbReference>
<feature type="domain" description="ATPase AAA-type core" evidence="1">
    <location>
        <begin position="23"/>
        <end position="112"/>
    </location>
</feature>
<reference evidence="2" key="1">
    <citation type="submission" date="2019-09" db="EMBL/GenBank/DDBJ databases">
        <title>Characterisation of the sponge microbiome using genome-centric metagenomics.</title>
        <authorList>
            <person name="Engelberts J.P."/>
            <person name="Robbins S.J."/>
            <person name="De Goeij J.M."/>
            <person name="Aranda M."/>
            <person name="Bell S.C."/>
            <person name="Webster N.S."/>
        </authorList>
    </citation>
    <scope>NUCLEOTIDE SEQUENCE</scope>
    <source>
        <strain evidence="2">SB0661_bin_32</strain>
    </source>
</reference>
<dbReference type="PANTHER" id="PTHR32182:SF22">
    <property type="entry name" value="ATP-DEPENDENT ENDONUCLEASE, OLD FAMILY-RELATED"/>
    <property type="match status" value="1"/>
</dbReference>
<protein>
    <submittedName>
        <fullName evidence="2">AAA family ATPase</fullName>
    </submittedName>
</protein>
<dbReference type="PIRSF" id="PIRSF029347">
    <property type="entry name" value="RecF"/>
    <property type="match status" value="1"/>
</dbReference>
<dbReference type="Pfam" id="PF13304">
    <property type="entry name" value="AAA_21"/>
    <property type="match status" value="2"/>
</dbReference>
<comment type="caution">
    <text evidence="2">The sequence shown here is derived from an EMBL/GenBank/DDBJ whole genome shotgun (WGS) entry which is preliminary data.</text>
</comment>
<dbReference type="InterPro" id="IPR027417">
    <property type="entry name" value="P-loop_NTPase"/>
</dbReference>
<proteinExistence type="predicted"/>
<gene>
    <name evidence="2" type="ORF">F4X14_17035</name>
</gene>
<evidence type="ECO:0000259" key="1">
    <source>
        <dbReference type="Pfam" id="PF13304"/>
    </source>
</evidence>
<feature type="domain" description="ATPase AAA-type core" evidence="1">
    <location>
        <begin position="272"/>
        <end position="350"/>
    </location>
</feature>
<accession>A0A6B1DB60</accession>
<evidence type="ECO:0000313" key="2">
    <source>
        <dbReference type="EMBL" id="MYC96673.1"/>
    </source>
</evidence>
<name>A0A6B1DB60_9CHLR</name>
<dbReference type="AlphaFoldDB" id="A0A6B1DB60"/>
<dbReference type="GO" id="GO:0005524">
    <property type="term" value="F:ATP binding"/>
    <property type="evidence" value="ECO:0007669"/>
    <property type="project" value="InterPro"/>
</dbReference>
<dbReference type="EMBL" id="VXMH01000094">
    <property type="protein sequence ID" value="MYC96673.1"/>
    <property type="molecule type" value="Genomic_DNA"/>
</dbReference>
<dbReference type="Gene3D" id="3.40.50.300">
    <property type="entry name" value="P-loop containing nucleotide triphosphate hydrolases"/>
    <property type="match status" value="2"/>
</dbReference>
<dbReference type="InterPro" id="IPR014555">
    <property type="entry name" value="RecF-like"/>
</dbReference>
<organism evidence="2">
    <name type="scientific">Caldilineaceae bacterium SB0661_bin_32</name>
    <dbReference type="NCBI Taxonomy" id="2605255"/>
    <lineage>
        <taxon>Bacteria</taxon>
        <taxon>Bacillati</taxon>
        <taxon>Chloroflexota</taxon>
        <taxon>Caldilineae</taxon>
        <taxon>Caldilineales</taxon>
        <taxon>Caldilineaceae</taxon>
    </lineage>
</organism>
<sequence length="418" mass="46493">MITSIRLVNFKNFADETLRVGPFTVIVGANASGKSNIRDAFRFLHGIGRGYTLADIIGGKHGGGQIEWSGIRGAMNEIIRFGQPSFSLQVEEKDIVYTIEVGRNETEDAAFRVNREKLKTQLGTIFTSNSVGGKPVHTQGDILYLFLRKERNSEEQGNISCVEGRPNQPGLTQIQGQNMSPWVQEHFAERLKKVLANMRFLDLAPHQLRQPAFPGQLALGDSGENLPTVLRAICDDPQRKETLVEWIRELTPMDVRDFEFPTDPSGRVHLVFLEANDRRVSAYAASDGTLRFLAMLAVLLGPDPNGLYFFEEIDNGIHPARQWLLLELIEKQTAKQGIQVITTTHSPDLLTMMNDETFQNTSVVCRLEDADDAIIRPVAELPRAGELRKSQGLGRLLTGGWLETVLAFTEGDPVEGGQ</sequence>
<dbReference type="GO" id="GO:0000731">
    <property type="term" value="P:DNA synthesis involved in DNA repair"/>
    <property type="evidence" value="ECO:0007669"/>
    <property type="project" value="TreeGrafter"/>
</dbReference>
<dbReference type="GO" id="GO:0006302">
    <property type="term" value="P:double-strand break repair"/>
    <property type="evidence" value="ECO:0007669"/>
    <property type="project" value="TreeGrafter"/>
</dbReference>
<dbReference type="PANTHER" id="PTHR32182">
    <property type="entry name" value="DNA REPLICATION AND REPAIR PROTEIN RECF"/>
    <property type="match status" value="1"/>
</dbReference>
<dbReference type="SUPFAM" id="SSF52540">
    <property type="entry name" value="P-loop containing nucleoside triphosphate hydrolases"/>
    <property type="match status" value="1"/>
</dbReference>